<dbReference type="Gene3D" id="3.60.20.40">
    <property type="match status" value="1"/>
</dbReference>
<dbReference type="PANTHER" id="PTHR43199">
    <property type="entry name" value="GLUTATHIONE HYDROLASE"/>
    <property type="match status" value="1"/>
</dbReference>
<keyword evidence="6 9" id="KW-0865">Zymogen</keyword>
<keyword evidence="4 9" id="KW-0808">Transferase</keyword>
<evidence type="ECO:0000256" key="4">
    <source>
        <dbReference type="ARBA" id="ARBA00022679"/>
    </source>
</evidence>
<dbReference type="InterPro" id="IPR000101">
    <property type="entry name" value="GGT_peptidase"/>
</dbReference>
<comment type="caution">
    <text evidence="10">The sequence shown here is derived from an EMBL/GenBank/DDBJ whole genome shotgun (WGS) entry which is preliminary data.</text>
</comment>
<comment type="catalytic activity">
    <reaction evidence="1 9">
        <text>an S-substituted glutathione + H2O = an S-substituted L-cysteinylglycine + L-glutamate</text>
        <dbReference type="Rhea" id="RHEA:59468"/>
        <dbReference type="ChEBI" id="CHEBI:15377"/>
        <dbReference type="ChEBI" id="CHEBI:29985"/>
        <dbReference type="ChEBI" id="CHEBI:90779"/>
        <dbReference type="ChEBI" id="CHEBI:143103"/>
        <dbReference type="EC" id="3.4.19.13"/>
    </reaction>
</comment>
<accession>A0ABV4ATG2</accession>
<keyword evidence="9" id="KW-0317">Glutathione biosynthesis</keyword>
<evidence type="ECO:0000256" key="6">
    <source>
        <dbReference type="ARBA" id="ARBA00023145"/>
    </source>
</evidence>
<dbReference type="InterPro" id="IPR043138">
    <property type="entry name" value="GGT_lsub"/>
</dbReference>
<evidence type="ECO:0000256" key="2">
    <source>
        <dbReference type="ARBA" id="ARBA00001089"/>
    </source>
</evidence>
<keyword evidence="11" id="KW-1185">Reference proteome</keyword>
<dbReference type="SUPFAM" id="SSF56235">
    <property type="entry name" value="N-terminal nucleophile aminohydrolases (Ntn hydrolases)"/>
    <property type="match status" value="1"/>
</dbReference>
<keyword evidence="5 9" id="KW-0378">Hydrolase</keyword>
<comment type="subunit">
    <text evidence="9">This enzyme consists of two polypeptide chains, which are synthesized in precursor form from a single polypeptide.</text>
</comment>
<dbReference type="Pfam" id="PF01019">
    <property type="entry name" value="G_glu_transpept"/>
    <property type="match status" value="1"/>
</dbReference>
<name>A0ABV4ATG2_9GAMM</name>
<dbReference type="InterPro" id="IPR043137">
    <property type="entry name" value="GGT_ssub_C"/>
</dbReference>
<sequence length="607" mass="64935">MSDRDTTRAPTGPSCTAHRHRPLPGWRRHLLAAAIAACCLPLHARDAAPKTPAIASAPAATQAALAKARPVTAKHGMVVSAQHLATMVGLDILKQGGNAIDAAVAVGYAEAVVHPCCGNIGGGGFMTIHFRDGRNVFLDFREKAPLKATPTMFQDAKGNLVPGLSTDTWLGVGVPGTVMGLDEALKKYGTMPLQQVIAPAIKLAKQGYVLEQGDVDILDDSVKDFAKHPNVAAIFLDHGKPYIAGQRLVQTQLAHTLELISKGGTDAFYKGPIARKLVAASRANHGILSMQDFADYTVQWDKPVQCDYRGYTVVSAPPPSSGGITVCMILKLVEPYALGQWSYGSPRSLHYLVEAERRAFADRNTYLGDPAFVHNPIDRLLSAGHLDKLRATILPDKATPSSEVQGSLGPPEGDHTTHYSVMDKNGTAVAVTYTINYLFGIRQIAGDTGFFLNDEMDDLTGKPGEANGAGLVQGVINQIEPGKRPLSSMTPTIVLRDGKPFLITGSPGSATIISTTMESIVNVIDYGMNVQQAIDAPRMHHQWYPDVVYVEPGLVTPQTRQTLEAMGYTFKTRHSIGADEAIMVDPETGLLEGANDPRRPAGLAAGY</sequence>
<dbReference type="NCBIfam" id="TIGR00066">
    <property type="entry name" value="g_glut_trans"/>
    <property type="match status" value="1"/>
</dbReference>
<reference evidence="10 11" key="1">
    <citation type="submission" date="2024-07" db="EMBL/GenBank/DDBJ databases">
        <title>Molecular mechanisms and environmental adaptations of flagellar loss and biofilm growth of Rhodanobacter under environmental stress.</title>
        <authorList>
            <person name="Chen M."/>
        </authorList>
    </citation>
    <scope>NUCLEOTIDE SEQUENCE [LARGE SCALE GENOMIC DNA]</scope>
    <source>
        <strain evidence="10 11">RS22</strain>
    </source>
</reference>
<evidence type="ECO:0000256" key="3">
    <source>
        <dbReference type="ARBA" id="ARBA00009381"/>
    </source>
</evidence>
<dbReference type="InterPro" id="IPR051792">
    <property type="entry name" value="GGT_bact"/>
</dbReference>
<evidence type="ECO:0000256" key="8">
    <source>
        <dbReference type="ARBA" id="ARBA00047417"/>
    </source>
</evidence>
<dbReference type="Proteomes" id="UP001562159">
    <property type="component" value="Unassembled WGS sequence"/>
</dbReference>
<organism evidence="10 11">
    <name type="scientific">Rhodanobacter humi</name>
    <dbReference type="NCBI Taxonomy" id="1888173"/>
    <lineage>
        <taxon>Bacteria</taxon>
        <taxon>Pseudomonadati</taxon>
        <taxon>Pseudomonadota</taxon>
        <taxon>Gammaproteobacteria</taxon>
        <taxon>Lysobacterales</taxon>
        <taxon>Rhodanobacteraceae</taxon>
        <taxon>Rhodanobacter</taxon>
    </lineage>
</organism>
<evidence type="ECO:0000313" key="11">
    <source>
        <dbReference type="Proteomes" id="UP001562159"/>
    </source>
</evidence>
<dbReference type="PRINTS" id="PR01210">
    <property type="entry name" value="GGTRANSPTASE"/>
</dbReference>
<dbReference type="Gene3D" id="1.10.246.130">
    <property type="match status" value="1"/>
</dbReference>
<dbReference type="EMBL" id="JBGBPY010000001">
    <property type="protein sequence ID" value="MEY2183673.1"/>
    <property type="molecule type" value="Genomic_DNA"/>
</dbReference>
<evidence type="ECO:0000256" key="9">
    <source>
        <dbReference type="RuleBase" id="RU368036"/>
    </source>
</evidence>
<comment type="pathway">
    <text evidence="9">Sulfur metabolism; glutathione metabolism.</text>
</comment>
<evidence type="ECO:0000256" key="7">
    <source>
        <dbReference type="ARBA" id="ARBA00023315"/>
    </source>
</evidence>
<evidence type="ECO:0000313" key="10">
    <source>
        <dbReference type="EMBL" id="MEY2183673.1"/>
    </source>
</evidence>
<comment type="similarity">
    <text evidence="3 9">Belongs to the gamma-glutamyltransferase family.</text>
</comment>
<dbReference type="PANTHER" id="PTHR43199:SF1">
    <property type="entry name" value="GLUTATHIONE HYDROLASE PROENZYME"/>
    <property type="match status" value="1"/>
</dbReference>
<dbReference type="EC" id="2.3.2.2" evidence="9"/>
<dbReference type="GO" id="GO:0103068">
    <property type="term" value="F:leukotriene C4 gamma-glutamyl transferase activity"/>
    <property type="evidence" value="ECO:0007669"/>
    <property type="project" value="UniProtKB-EC"/>
</dbReference>
<comment type="catalytic activity">
    <reaction evidence="2 9">
        <text>glutathione + H2O = L-cysteinylglycine + L-glutamate</text>
        <dbReference type="Rhea" id="RHEA:28807"/>
        <dbReference type="ChEBI" id="CHEBI:15377"/>
        <dbReference type="ChEBI" id="CHEBI:29985"/>
        <dbReference type="ChEBI" id="CHEBI:57925"/>
        <dbReference type="ChEBI" id="CHEBI:61694"/>
        <dbReference type="EC" id="3.4.19.13"/>
    </reaction>
</comment>
<dbReference type="InterPro" id="IPR029055">
    <property type="entry name" value="Ntn_hydrolases_N"/>
</dbReference>
<dbReference type="EC" id="3.4.19.13" evidence="9"/>
<comment type="PTM">
    <text evidence="9">Cleaved by autocatalysis into a large and a small subunit.</text>
</comment>
<protein>
    <recommendedName>
        <fullName evidence="9">Glutathione hydrolase proenzyme</fullName>
        <ecNumber evidence="9">2.3.2.2</ecNumber>
        <ecNumber evidence="9">3.4.19.13</ecNumber>
    </recommendedName>
    <component>
        <recommendedName>
            <fullName evidence="9">Glutathione hydrolase large chain</fullName>
        </recommendedName>
    </component>
    <component>
        <recommendedName>
            <fullName evidence="9">Glutathione hydrolase small chain</fullName>
        </recommendedName>
    </component>
</protein>
<evidence type="ECO:0000256" key="1">
    <source>
        <dbReference type="ARBA" id="ARBA00001049"/>
    </source>
</evidence>
<gene>
    <name evidence="10" type="primary">ggt</name>
    <name evidence="10" type="ORF">AB7878_14715</name>
</gene>
<keyword evidence="7 9" id="KW-0012">Acyltransferase</keyword>
<evidence type="ECO:0000256" key="5">
    <source>
        <dbReference type="ARBA" id="ARBA00022801"/>
    </source>
</evidence>
<proteinExistence type="inferred from homology"/>
<comment type="catalytic activity">
    <reaction evidence="8 9">
        <text>an N-terminal (5-L-glutamyl)-[peptide] + an alpha-amino acid = 5-L-glutamyl amino acid + an N-terminal L-alpha-aminoacyl-[peptide]</text>
        <dbReference type="Rhea" id="RHEA:23904"/>
        <dbReference type="Rhea" id="RHEA-COMP:9780"/>
        <dbReference type="Rhea" id="RHEA-COMP:9795"/>
        <dbReference type="ChEBI" id="CHEBI:77644"/>
        <dbReference type="ChEBI" id="CHEBI:78597"/>
        <dbReference type="ChEBI" id="CHEBI:78599"/>
        <dbReference type="ChEBI" id="CHEBI:78608"/>
        <dbReference type="EC" id="2.3.2.2"/>
    </reaction>
</comment>